<keyword evidence="4" id="KW-0547">Nucleotide-binding</keyword>
<keyword evidence="5" id="KW-0067">ATP-binding</keyword>
<evidence type="ECO:0000256" key="5">
    <source>
        <dbReference type="ARBA" id="ARBA00022840"/>
    </source>
</evidence>
<keyword evidence="2 10" id="KW-0436">Ligase</keyword>
<dbReference type="KEGG" id="broo:brsh051_16420"/>
<keyword evidence="11" id="KW-1185">Reference proteome</keyword>
<keyword evidence="7" id="KW-0030">Aminoacyl-tRNA synthetase</keyword>
<dbReference type="InterPro" id="IPR044136">
    <property type="entry name" value="Lys-tRNA-ligase_II_N"/>
</dbReference>
<gene>
    <name evidence="10" type="primary">lysX</name>
    <name evidence="10" type="ORF">brsh051_16420</name>
</gene>
<dbReference type="NCBIfam" id="NF001756">
    <property type="entry name" value="PRK00484.1"/>
    <property type="match status" value="1"/>
</dbReference>
<keyword evidence="6 8" id="KW-1133">Transmembrane helix</keyword>
<evidence type="ECO:0000256" key="4">
    <source>
        <dbReference type="ARBA" id="ARBA00022741"/>
    </source>
</evidence>
<dbReference type="Pfam" id="PF16995">
    <property type="entry name" value="tRNA-synt_2_TM"/>
    <property type="match status" value="1"/>
</dbReference>
<feature type="transmembrane region" description="Helical" evidence="8">
    <location>
        <begin position="218"/>
        <end position="239"/>
    </location>
</feature>
<dbReference type="GO" id="GO:0016020">
    <property type="term" value="C:membrane"/>
    <property type="evidence" value="ECO:0007669"/>
    <property type="project" value="UniProtKB-SubCell"/>
</dbReference>
<feature type="transmembrane region" description="Helical" evidence="8">
    <location>
        <begin position="553"/>
        <end position="576"/>
    </location>
</feature>
<evidence type="ECO:0000256" key="3">
    <source>
        <dbReference type="ARBA" id="ARBA00022692"/>
    </source>
</evidence>
<reference evidence="10" key="1">
    <citation type="journal article" date="2024" name="Int. J. Syst. Evol. Microbiol.">
        <title>Brooklawnia propionicigenes sp. nov., a facultatively anaerobic, propionate-producing bacterium isolated from a methanogenic reactor treating waste from cattle farms.</title>
        <authorList>
            <person name="Akita Y."/>
            <person name="Ueki A."/>
            <person name="Tonouchi A."/>
            <person name="Sugawara Y."/>
            <person name="Honma S."/>
            <person name="Kaku N."/>
            <person name="Ueki K."/>
        </authorList>
    </citation>
    <scope>NUCLEOTIDE SEQUENCE</scope>
    <source>
        <strain evidence="10">SH051</strain>
    </source>
</reference>
<protein>
    <submittedName>
        <fullName evidence="10">Bifunctional lysylphosphatidylglycerol synthetase/lysine--tRNA ligase LysX</fullName>
    </submittedName>
</protein>
<sequence length="1100" mass="119400">MNTPAADTAAGPARSQRLANAITGVYAIATLVALLMWLSRRVFANHLRLSWAEMAFWTANIPATPSIVSFTGLGLLTVGLLYHKRLALWIVIVMQIIGGAWAGVGIVMITAVSNEPEILARRDEVLPLLVVSVAIAVLTIPILVRLRPAFPARVPPGSWAAALGVLGGGLVLAIAATEALVLIWPGASGPAWQQTVTALMHAVGMTPPHSWNVHVAHLVPQIASLIMAIALVAATIIFLRSSRSDEQWNPDSALTARRMIARYGDSDSLSYFNTRGDKLLHFSPDGKAAVAYRVVAGVCLASSDPLGDPHSWPQAITTWQDEARRYGWVPAVLSCSEAGARSYNKVLGYGILQLGDEAILTTERFRLDSTAMTEVRRSVNRARRDGLTVRITHTADLEADELAAIGKAADEWREGDERGFSMALGRFGDPADGRTVVATVHDPAGTMVALQSFVPWGRRGLSLDLMRRSPDAPNGTNDFLVAELMSWCGDHGIEHVSLNFAFFRQVFAEAEDVAAPAYRKVNSQVLGLLDRFWQIQSLYRANSKYNPQWTPRYVALANPLTILQVAVACLIAEGFLRVPFMKSQQPDKLEFTTEQLAELEQIETPPPPETDLHSRGSDQTRQRLTHLAALEAAGRPGYPVGHRTSVWLSSLKPGAAGADGRPVAGRVRRIRDHGGVCFADLTDHGVNLQLLLDAQTLGRDQVHQFAQLVDSGDIIDATGKPGQSRNGTASLLVTGWTMLAKAVHPVPWQGLADPQTRARNRSLDLLINPSELDLLLARSRGIAAVRQTLLDEGFSEVETPILGTTNGGATARPFRTHINAYDTDLVLRIAPELPLKRLLVAGMGPIFEIGRNFRNEGVDNTHNPEFTVVEAYQPLADYVDMRLLTQRIIQNAAIAVHGSAMLPLRDANGSLKLTDVSGDWPVVPVSEAVSAKLGRQVSIHTDLDDLIEIARNLNIDLKEGLGPGAVLEEIYGVLVEKTTVFPTFYTDFPEESSPLTARHRSKPGLVERWDLVAGGMELGTAYSELADPLIQRSRLAEQSWLAAQGDPEAMEIDEDFLSALELGMPPTGGLGIGLDRLIMAITGSTIRQVLTFPFVKPVGR</sequence>
<dbReference type="GO" id="GO:0005829">
    <property type="term" value="C:cytosol"/>
    <property type="evidence" value="ECO:0007669"/>
    <property type="project" value="TreeGrafter"/>
</dbReference>
<dbReference type="Pfam" id="PF01336">
    <property type="entry name" value="tRNA_anti-codon"/>
    <property type="match status" value="1"/>
</dbReference>
<organism evidence="10 11">
    <name type="scientific">Brooklawnia propionicigenes</name>
    <dbReference type="NCBI Taxonomy" id="3041175"/>
    <lineage>
        <taxon>Bacteria</taxon>
        <taxon>Bacillati</taxon>
        <taxon>Actinomycetota</taxon>
        <taxon>Actinomycetes</taxon>
        <taxon>Propionibacteriales</taxon>
        <taxon>Propionibacteriaceae</taxon>
        <taxon>Brooklawnia</taxon>
    </lineage>
</organism>
<dbReference type="InterPro" id="IPR016181">
    <property type="entry name" value="Acyl_CoA_acyltransferase"/>
</dbReference>
<dbReference type="InterPro" id="IPR004365">
    <property type="entry name" value="NA-bd_OB_tRNA"/>
</dbReference>
<dbReference type="EMBL" id="AP028056">
    <property type="protein sequence ID" value="BEH02361.1"/>
    <property type="molecule type" value="Genomic_DNA"/>
</dbReference>
<feature type="transmembrane region" description="Helical" evidence="8">
    <location>
        <begin position="18"/>
        <end position="39"/>
    </location>
</feature>
<feature type="transmembrane region" description="Helical" evidence="8">
    <location>
        <begin position="59"/>
        <end position="81"/>
    </location>
</feature>
<dbReference type="PANTHER" id="PTHR42918:SF15">
    <property type="entry name" value="LYSINE--TRNA LIGASE, CHLOROPLASTIC_MITOCHONDRIAL"/>
    <property type="match status" value="1"/>
</dbReference>
<evidence type="ECO:0000256" key="2">
    <source>
        <dbReference type="ARBA" id="ARBA00022598"/>
    </source>
</evidence>
<dbReference type="Gene3D" id="3.30.930.10">
    <property type="entry name" value="Bira Bifunctional Protein, Domain 2"/>
    <property type="match status" value="1"/>
</dbReference>
<evidence type="ECO:0000313" key="10">
    <source>
        <dbReference type="EMBL" id="BEH02361.1"/>
    </source>
</evidence>
<dbReference type="InterPro" id="IPR006195">
    <property type="entry name" value="aa-tRNA-synth_II"/>
</dbReference>
<dbReference type="SUPFAM" id="SSF55681">
    <property type="entry name" value="Class II aaRS and biotin synthetases"/>
    <property type="match status" value="1"/>
</dbReference>
<feature type="transmembrane region" description="Helical" evidence="8">
    <location>
        <begin position="158"/>
        <end position="184"/>
    </location>
</feature>
<dbReference type="InterPro" id="IPR031553">
    <property type="entry name" value="tRNA-synt_2_TM"/>
</dbReference>
<dbReference type="PROSITE" id="PS50862">
    <property type="entry name" value="AA_TRNA_LIGASE_II"/>
    <property type="match status" value="1"/>
</dbReference>
<evidence type="ECO:0000256" key="8">
    <source>
        <dbReference type="SAM" id="Phobius"/>
    </source>
</evidence>
<feature type="domain" description="Aminoacyl-transfer RNA synthetases class-II family profile" evidence="9">
    <location>
        <begin position="783"/>
        <end position="1097"/>
    </location>
</feature>
<dbReference type="InterPro" id="IPR004364">
    <property type="entry name" value="Aa-tRNA-synt_II"/>
</dbReference>
<dbReference type="Gene3D" id="2.40.50.140">
    <property type="entry name" value="Nucleic acid-binding proteins"/>
    <property type="match status" value="1"/>
</dbReference>
<dbReference type="InterPro" id="IPR045864">
    <property type="entry name" value="aa-tRNA-synth_II/BPL/LPL"/>
</dbReference>
<evidence type="ECO:0000256" key="6">
    <source>
        <dbReference type="ARBA" id="ARBA00022989"/>
    </source>
</evidence>
<keyword evidence="3 8" id="KW-0812">Transmembrane</keyword>
<dbReference type="PANTHER" id="PTHR42918">
    <property type="entry name" value="LYSYL-TRNA SYNTHETASE"/>
    <property type="match status" value="1"/>
</dbReference>
<evidence type="ECO:0000313" key="11">
    <source>
        <dbReference type="Proteomes" id="UP001431656"/>
    </source>
</evidence>
<dbReference type="SUPFAM" id="SSF50249">
    <property type="entry name" value="Nucleic acid-binding proteins"/>
    <property type="match status" value="1"/>
</dbReference>
<dbReference type="CDD" id="cd04322">
    <property type="entry name" value="LysRS_N"/>
    <property type="match status" value="1"/>
</dbReference>
<dbReference type="GO" id="GO:0005524">
    <property type="term" value="F:ATP binding"/>
    <property type="evidence" value="ECO:0007669"/>
    <property type="project" value="UniProtKB-KW"/>
</dbReference>
<evidence type="ECO:0000256" key="7">
    <source>
        <dbReference type="ARBA" id="ARBA00023146"/>
    </source>
</evidence>
<feature type="transmembrane region" description="Helical" evidence="8">
    <location>
        <begin position="125"/>
        <end position="146"/>
    </location>
</feature>
<dbReference type="Pfam" id="PF00152">
    <property type="entry name" value="tRNA-synt_2"/>
    <property type="match status" value="1"/>
</dbReference>
<feature type="transmembrane region" description="Helical" evidence="8">
    <location>
        <begin position="88"/>
        <end position="113"/>
    </location>
</feature>
<dbReference type="Pfam" id="PF09924">
    <property type="entry name" value="LPG_synthase_C"/>
    <property type="match status" value="1"/>
</dbReference>
<keyword evidence="8" id="KW-0472">Membrane</keyword>
<dbReference type="GO" id="GO:0004824">
    <property type="term" value="F:lysine-tRNA ligase activity"/>
    <property type="evidence" value="ECO:0007669"/>
    <property type="project" value="InterPro"/>
</dbReference>
<evidence type="ECO:0000256" key="1">
    <source>
        <dbReference type="ARBA" id="ARBA00004141"/>
    </source>
</evidence>
<dbReference type="InterPro" id="IPR024320">
    <property type="entry name" value="LPG_synthase_C"/>
</dbReference>
<evidence type="ECO:0000259" key="9">
    <source>
        <dbReference type="PROSITE" id="PS50862"/>
    </source>
</evidence>
<dbReference type="PRINTS" id="PR00982">
    <property type="entry name" value="TRNASYNTHLYS"/>
</dbReference>
<dbReference type="AlphaFoldDB" id="A0AAN0K8B6"/>
<dbReference type="InterPro" id="IPR012340">
    <property type="entry name" value="NA-bd_OB-fold"/>
</dbReference>
<dbReference type="GO" id="GO:0006430">
    <property type="term" value="P:lysyl-tRNA aminoacylation"/>
    <property type="evidence" value="ECO:0007669"/>
    <property type="project" value="InterPro"/>
</dbReference>
<comment type="subcellular location">
    <subcellularLocation>
        <location evidence="1">Membrane</location>
        <topology evidence="1">Multi-pass membrane protein</topology>
    </subcellularLocation>
</comment>
<dbReference type="NCBIfam" id="NF002821">
    <property type="entry name" value="PRK02983.1"/>
    <property type="match status" value="1"/>
</dbReference>
<dbReference type="InterPro" id="IPR018149">
    <property type="entry name" value="Lys-tRNA-synth_II_C"/>
</dbReference>
<dbReference type="RefSeq" id="WP_286263928.1">
    <property type="nucleotide sequence ID" value="NZ_AP028056.1"/>
</dbReference>
<dbReference type="SUPFAM" id="SSF55729">
    <property type="entry name" value="Acyl-CoA N-acyltransferases (Nat)"/>
    <property type="match status" value="1"/>
</dbReference>
<dbReference type="GO" id="GO:0000049">
    <property type="term" value="F:tRNA binding"/>
    <property type="evidence" value="ECO:0007669"/>
    <property type="project" value="TreeGrafter"/>
</dbReference>
<name>A0AAN0K8B6_9ACTN</name>
<dbReference type="Proteomes" id="UP001431656">
    <property type="component" value="Chromosome"/>
</dbReference>
<accession>A0AAN0K8B6</accession>
<proteinExistence type="predicted"/>